<gene>
    <name evidence="1" type="primary">ECM14_1</name>
    <name evidence="1" type="ORF">LTR37_017582</name>
</gene>
<accession>A0ACC3MJI7</accession>
<comment type="caution">
    <text evidence="1">The sequence shown here is derived from an EMBL/GenBank/DDBJ whole genome shotgun (WGS) entry which is preliminary data.</text>
</comment>
<keyword evidence="2" id="KW-1185">Reference proteome</keyword>
<dbReference type="Proteomes" id="UP001281147">
    <property type="component" value="Unassembled WGS sequence"/>
</dbReference>
<proteinExistence type="predicted"/>
<sequence>MRLPQSSLLALPALLSVLVVAVPSPAACLQQSLTAQSVEQQQPLWKSLSNRLIGSLWRVDRSLEDTSSRRKLPSSGQAPAHTLARYGGDVVVRFNISTAEEAQSLRDAADTLLLDVWEFSQDWVDIRLAKDIVPSLLGLLPPTLQNSHTPLLSERDLTQAIYDTYPAPRGQVPPQTTTVVSPFRSRPLGLASSHTNDGETNIFFQNYQPLSVIEPWMRLLTSLFTTHVRLVNIGVSYEGRDIPALRIGVHPTNDEDPHPKRRKTVLITGGVHAREWISTATVNYIAYSLITGYGKIHSITKLLQDFDFVFVPTLNPDGYVYTWDTDRLWRKNRQRTTVRFCQGVDLDRGYGFEWDSVSTAGNPCSENFAGEAPFDAFESKRLADWAKNETDNNNVEFIGFLDLHSYSQQILYPYSYSCEDAPPGQENLEELALGLGKAIRMSSSYSYEVMAACEGNVAVASKGGRRILLPMIEGAGGSALDWFYHEMGVRYAYQIKLRDRGTYGFLLPKENIVPTGKEMFGAVMYLGEFLQELYIDGQDEEVEIKKPDFDAEVVAEVPEQDDADEDDWVIVEDLLQEELEMEDFQWELRRRRKW</sequence>
<protein>
    <submittedName>
        <fullName evidence="1">Metallocarboxypeptidase ecm14</fullName>
    </submittedName>
</protein>
<name>A0ACC3MJI7_9PEZI</name>
<dbReference type="EMBL" id="JAUTXU010000229">
    <property type="protein sequence ID" value="KAK3697270.1"/>
    <property type="molecule type" value="Genomic_DNA"/>
</dbReference>
<evidence type="ECO:0000313" key="2">
    <source>
        <dbReference type="Proteomes" id="UP001281147"/>
    </source>
</evidence>
<evidence type="ECO:0000313" key="1">
    <source>
        <dbReference type="EMBL" id="KAK3697270.1"/>
    </source>
</evidence>
<organism evidence="1 2">
    <name type="scientific">Vermiconidia calcicola</name>
    <dbReference type="NCBI Taxonomy" id="1690605"/>
    <lineage>
        <taxon>Eukaryota</taxon>
        <taxon>Fungi</taxon>
        <taxon>Dikarya</taxon>
        <taxon>Ascomycota</taxon>
        <taxon>Pezizomycotina</taxon>
        <taxon>Dothideomycetes</taxon>
        <taxon>Dothideomycetidae</taxon>
        <taxon>Mycosphaerellales</taxon>
        <taxon>Extremaceae</taxon>
        <taxon>Vermiconidia</taxon>
    </lineage>
</organism>
<reference evidence="1" key="1">
    <citation type="submission" date="2023-07" db="EMBL/GenBank/DDBJ databases">
        <title>Black Yeasts Isolated from many extreme environments.</title>
        <authorList>
            <person name="Coleine C."/>
            <person name="Stajich J.E."/>
            <person name="Selbmann L."/>
        </authorList>
    </citation>
    <scope>NUCLEOTIDE SEQUENCE</scope>
    <source>
        <strain evidence="1">CCFEE 5714</strain>
    </source>
</reference>